<dbReference type="Proteomes" id="UP000261082">
    <property type="component" value="Unassembled WGS sequence"/>
</dbReference>
<name>A0A3E1QAV0_9FLAO</name>
<dbReference type="GO" id="GO:0008237">
    <property type="term" value="F:metallopeptidase activity"/>
    <property type="evidence" value="ECO:0007669"/>
    <property type="project" value="InterPro"/>
</dbReference>
<evidence type="ECO:0000256" key="2">
    <source>
        <dbReference type="SAM" id="MobiDB-lite"/>
    </source>
</evidence>
<dbReference type="AlphaFoldDB" id="A0A3E1QAV0"/>
<evidence type="ECO:0000313" key="5">
    <source>
        <dbReference type="EMBL" id="RFN59257.1"/>
    </source>
</evidence>
<dbReference type="Gene3D" id="3.40.390.10">
    <property type="entry name" value="Collagenase (Catalytic Domain)"/>
    <property type="match status" value="1"/>
</dbReference>
<dbReference type="Pfam" id="PF18962">
    <property type="entry name" value="Por_Secre_tail"/>
    <property type="match status" value="1"/>
</dbReference>
<accession>A0A3E1QAV0</accession>
<dbReference type="InterPro" id="IPR026444">
    <property type="entry name" value="Secre_tail"/>
</dbReference>
<protein>
    <submittedName>
        <fullName evidence="5">T9SS C-terminal target domain-containing protein</fullName>
    </submittedName>
</protein>
<organism evidence="5 6">
    <name type="scientific">Marixanthomonas ophiurae</name>
    <dbReference type="NCBI Taxonomy" id="387659"/>
    <lineage>
        <taxon>Bacteria</taxon>
        <taxon>Pseudomonadati</taxon>
        <taxon>Bacteroidota</taxon>
        <taxon>Flavobacteriia</taxon>
        <taxon>Flavobacteriales</taxon>
        <taxon>Flavobacteriaceae</taxon>
        <taxon>Marixanthomonas</taxon>
    </lineage>
</organism>
<evidence type="ECO:0000259" key="4">
    <source>
        <dbReference type="Pfam" id="PF19408"/>
    </source>
</evidence>
<feature type="domain" description="PKD-like" evidence="4">
    <location>
        <begin position="312"/>
        <end position="382"/>
    </location>
</feature>
<evidence type="ECO:0000313" key="6">
    <source>
        <dbReference type="Proteomes" id="UP000261082"/>
    </source>
</evidence>
<dbReference type="Pfam" id="PF19408">
    <property type="entry name" value="PKD_6"/>
    <property type="match status" value="2"/>
</dbReference>
<keyword evidence="6" id="KW-1185">Reference proteome</keyword>
<evidence type="ECO:0000259" key="3">
    <source>
        <dbReference type="Pfam" id="PF18962"/>
    </source>
</evidence>
<sequence>MDILLENKVNIDTNYMKNVMEGTAKMVMDQSRFSAESYKRNIPIKAWIYKNDNGAGNISNSQVYNVIDQLNSLYAYESNINFYLLCDISEVNNSNYANYGEQYFDDYTLSNKTTGAINVHFVLHSAPPPNREIWGGKANFPFELFPGIPDPRAYTCAVSIGGSSSISKTLGHEIGHTLGLLHTQETSRSSEHYNESAGNCYQEAVSRSKRQGVFCVSTIDDLKCEINGDALCDTQADPGLRKIGRVPESYVDFPCDYNTMDGGSDNWNDNWTPDVTNIMSYAPSNCRNSFSPLQVGKMYGYIGDIGINYPNFEITGPSSICAGQTATYTVNTLPGVTEYTWDPPYNMNILSGQGTNTLTVEAVSDFGGVIKVTPNCGTKTAKFSVLDIFTIDIDGLDQACPLFTYTYTAPDFPSVNYDWSVTHGSIVSGQGTNEVDVALAVHPSDETILDLEVTGLCDGSVFGQKTIVHGDPPPPAQQCFSTRPNSEKTETEKHSDSILAIETGNNVVLSNETNLPVKFTGDLQLYPNPTSGRITIVPPDQTKYTLILYDLLGQVLYRQKRYKKDTFSLNIQNYSSGIYFVKLIGQEKYFTKKLILKK</sequence>
<comment type="caution">
    <text evidence="5">The sequence shown here is derived from an EMBL/GenBank/DDBJ whole genome shotgun (WGS) entry which is preliminary data.</text>
</comment>
<feature type="region of interest" description="Disordered" evidence="2">
    <location>
        <begin position="470"/>
        <end position="495"/>
    </location>
</feature>
<dbReference type="EMBL" id="QVID01000001">
    <property type="protein sequence ID" value="RFN59257.1"/>
    <property type="molecule type" value="Genomic_DNA"/>
</dbReference>
<dbReference type="InterPro" id="IPR045829">
    <property type="entry name" value="PKD_6"/>
</dbReference>
<dbReference type="NCBIfam" id="TIGR04183">
    <property type="entry name" value="Por_Secre_tail"/>
    <property type="match status" value="1"/>
</dbReference>
<feature type="domain" description="Secretion system C-terminal sorting" evidence="3">
    <location>
        <begin position="525"/>
        <end position="595"/>
    </location>
</feature>
<keyword evidence="1" id="KW-0732">Signal</keyword>
<dbReference type="SUPFAM" id="SSF55486">
    <property type="entry name" value="Metalloproteases ('zincins'), catalytic domain"/>
    <property type="match status" value="1"/>
</dbReference>
<evidence type="ECO:0000256" key="1">
    <source>
        <dbReference type="ARBA" id="ARBA00022729"/>
    </source>
</evidence>
<feature type="compositionally biased region" description="Basic and acidic residues" evidence="2">
    <location>
        <begin position="485"/>
        <end position="495"/>
    </location>
</feature>
<gene>
    <name evidence="5" type="ORF">DZ858_04075</name>
</gene>
<reference evidence="5 6" key="1">
    <citation type="journal article" date="2007" name="Int. J. Syst. Evol. Microbiol.">
        <title>Marixanthomonas ophiurae gen. nov., sp. nov., a marine bacterium of the family Flavobacteriaceae isolated from a deep-sea brittle star.</title>
        <authorList>
            <person name="Romanenko L.A."/>
            <person name="Uchino M."/>
            <person name="Frolova G.M."/>
            <person name="Mikhailov V.V."/>
        </authorList>
    </citation>
    <scope>NUCLEOTIDE SEQUENCE [LARGE SCALE GENOMIC DNA]</scope>
    <source>
        <strain evidence="5 6">KMM 3046</strain>
    </source>
</reference>
<feature type="domain" description="PKD-like" evidence="4">
    <location>
        <begin position="392"/>
        <end position="440"/>
    </location>
</feature>
<proteinExistence type="predicted"/>
<dbReference type="InterPro" id="IPR024079">
    <property type="entry name" value="MetalloPept_cat_dom_sf"/>
</dbReference>